<proteinExistence type="predicted"/>
<sequence length="173" mass="18340">MMLLLTAVASLTMATAPGDGSSHLLRVELDTAALSALPPTCFRDPTKASYAPASEQDFTWVLRDGQGGSSTLEAGAPSFILGDAGRVTLPQQLSGSDARYSLQSFQARVEGSSIITHHTSIEIELMPGVERWTGTLTLSARDECRSGTCQLTCEVKLPFTAMPVPLSLARAAR</sequence>
<name>A0ABY9WQ68_9BACT</name>
<reference evidence="1 2" key="1">
    <citation type="submission" date="2019-08" db="EMBL/GenBank/DDBJ databases">
        <title>Archangium and Cystobacter genomes.</title>
        <authorList>
            <person name="Chen I.-C.K."/>
            <person name="Wielgoss S."/>
        </authorList>
    </citation>
    <scope>NUCLEOTIDE SEQUENCE [LARGE SCALE GENOMIC DNA]</scope>
    <source>
        <strain evidence="1 2">Cbm 6</strain>
    </source>
</reference>
<evidence type="ECO:0008006" key="3">
    <source>
        <dbReference type="Google" id="ProtNLM"/>
    </source>
</evidence>
<protein>
    <recommendedName>
        <fullName evidence="3">Protein BatD</fullName>
    </recommendedName>
</protein>
<dbReference type="EMBL" id="CP043494">
    <property type="protein sequence ID" value="WNG45962.1"/>
    <property type="molecule type" value="Genomic_DNA"/>
</dbReference>
<dbReference type="RefSeq" id="WP_395821859.1">
    <property type="nucleotide sequence ID" value="NZ_CP043494.1"/>
</dbReference>
<organism evidence="1 2">
    <name type="scientific">Archangium minus</name>
    <dbReference type="NCBI Taxonomy" id="83450"/>
    <lineage>
        <taxon>Bacteria</taxon>
        <taxon>Pseudomonadati</taxon>
        <taxon>Myxococcota</taxon>
        <taxon>Myxococcia</taxon>
        <taxon>Myxococcales</taxon>
        <taxon>Cystobacterineae</taxon>
        <taxon>Archangiaceae</taxon>
        <taxon>Archangium</taxon>
    </lineage>
</organism>
<evidence type="ECO:0000313" key="2">
    <source>
        <dbReference type="Proteomes" id="UP001611383"/>
    </source>
</evidence>
<evidence type="ECO:0000313" key="1">
    <source>
        <dbReference type="EMBL" id="WNG45962.1"/>
    </source>
</evidence>
<dbReference type="Proteomes" id="UP001611383">
    <property type="component" value="Chromosome"/>
</dbReference>
<keyword evidence="2" id="KW-1185">Reference proteome</keyword>
<gene>
    <name evidence="1" type="ORF">F0U60_18955</name>
</gene>
<accession>A0ABY9WQ68</accession>